<organism evidence="1 2">
    <name type="scientific">Rhamnusium bicolor</name>
    <dbReference type="NCBI Taxonomy" id="1586634"/>
    <lineage>
        <taxon>Eukaryota</taxon>
        <taxon>Metazoa</taxon>
        <taxon>Ecdysozoa</taxon>
        <taxon>Arthropoda</taxon>
        <taxon>Hexapoda</taxon>
        <taxon>Insecta</taxon>
        <taxon>Pterygota</taxon>
        <taxon>Neoptera</taxon>
        <taxon>Endopterygota</taxon>
        <taxon>Coleoptera</taxon>
        <taxon>Polyphaga</taxon>
        <taxon>Cucujiformia</taxon>
        <taxon>Chrysomeloidea</taxon>
        <taxon>Cerambycidae</taxon>
        <taxon>Lepturinae</taxon>
        <taxon>Rhagiini</taxon>
        <taxon>Rhamnusium</taxon>
    </lineage>
</organism>
<dbReference type="EMBL" id="JANEYF010004945">
    <property type="protein sequence ID" value="KAJ8929626.1"/>
    <property type="molecule type" value="Genomic_DNA"/>
</dbReference>
<proteinExistence type="predicted"/>
<evidence type="ECO:0000313" key="2">
    <source>
        <dbReference type="Proteomes" id="UP001162156"/>
    </source>
</evidence>
<protein>
    <submittedName>
        <fullName evidence="1">Uncharacterized protein</fullName>
    </submittedName>
</protein>
<dbReference type="Proteomes" id="UP001162156">
    <property type="component" value="Unassembled WGS sequence"/>
</dbReference>
<sequence>MKIVQKAVKKDGEKVTPFYQEYSRLEEDLTYQSETLAEFSSEKENDLEISDIQNEDIMGNSSSDESDEYLIEPDIPESTFNITDRRIIDISFFWKQIQQIKHVLSFQCTLENCEIAKERRLGLQSVITYH</sequence>
<comment type="caution">
    <text evidence="1">The sequence shown here is derived from an EMBL/GenBank/DDBJ whole genome shotgun (WGS) entry which is preliminary data.</text>
</comment>
<name>A0AAV8WT48_9CUCU</name>
<reference evidence="1" key="1">
    <citation type="journal article" date="2023" name="Insect Mol. Biol.">
        <title>Genome sequencing provides insights into the evolution of gene families encoding plant cell wall-degrading enzymes in longhorned beetles.</title>
        <authorList>
            <person name="Shin N.R."/>
            <person name="Okamura Y."/>
            <person name="Kirsch R."/>
            <person name="Pauchet Y."/>
        </authorList>
    </citation>
    <scope>NUCLEOTIDE SEQUENCE</scope>
    <source>
        <strain evidence="1">RBIC_L_NR</strain>
    </source>
</reference>
<dbReference type="AlphaFoldDB" id="A0AAV8WT48"/>
<evidence type="ECO:0000313" key="1">
    <source>
        <dbReference type="EMBL" id="KAJ8929626.1"/>
    </source>
</evidence>
<accession>A0AAV8WT48</accession>
<gene>
    <name evidence="1" type="ORF">NQ314_017668</name>
</gene>
<keyword evidence="2" id="KW-1185">Reference proteome</keyword>